<keyword evidence="3" id="KW-0520">NAD</keyword>
<proteinExistence type="inferred from homology"/>
<dbReference type="PANTHER" id="PTHR43570:SF20">
    <property type="entry name" value="ALDEHYDE DEHYDROGENASE ALDX-RELATED"/>
    <property type="match status" value="1"/>
</dbReference>
<sequence length="476" mass="52815">MVADIAYLQHSQQQINQLENTFALQRSAFGANPMPSAEQRIQWLKALRELLVQQQDALVAAISEDFSNRSADETLLAELMPSLHGIDYATRRIRKWMKPSRRSVGMQFMPASAKVIYQPLGVAGIIVPWNYPLFLAIGPLTAALAAGNRVMIKMSESTPATSQLIKDLLARIFPEDLVSVALGEAEVGVAFSRLPFDHLLFTGATSIGKHVMRAAAENLTPVTLELGGKSPAIVSAEVPLADAAERIAFGKTLNAGQTCVAPDYVLVPRDRVEGFVSAYREVVQRFYPQLQDNPDYTAIINERQLARLNGYLQDAEAKGARIVPLYPEAQGRRLPQSLVLDVNDEMKLMQDEIFGPLLPVVPYDRLEDAFAYVNARPRPLALYYFGYDKHEQQRVLHETHSGGVCLNDTLLHVAQDDMPFGGIGPSGMGHYHGHEGFLTFSKAKGVFIKQRLNAARLIYPPYGKSIQKLVYKLFVR</sequence>
<dbReference type="Gene3D" id="3.40.309.10">
    <property type="entry name" value="Aldehyde Dehydrogenase, Chain A, domain 2"/>
    <property type="match status" value="1"/>
</dbReference>
<organism evidence="8 9">
    <name type="scientific">Ectopseudomonas khazarica</name>
    <dbReference type="NCBI Taxonomy" id="2502979"/>
    <lineage>
        <taxon>Bacteria</taxon>
        <taxon>Pseudomonadati</taxon>
        <taxon>Pseudomonadota</taxon>
        <taxon>Gammaproteobacteria</taxon>
        <taxon>Pseudomonadales</taxon>
        <taxon>Pseudomonadaceae</taxon>
        <taxon>Ectopseudomonas</taxon>
    </lineage>
</organism>
<dbReference type="SUPFAM" id="SSF53720">
    <property type="entry name" value="ALDH-like"/>
    <property type="match status" value="1"/>
</dbReference>
<dbReference type="Pfam" id="PF00171">
    <property type="entry name" value="Aldedh"/>
    <property type="match status" value="1"/>
</dbReference>
<dbReference type="InterPro" id="IPR016162">
    <property type="entry name" value="Ald_DH_N"/>
</dbReference>
<feature type="active site" evidence="5">
    <location>
        <position position="225"/>
    </location>
</feature>
<dbReference type="InterPro" id="IPR015590">
    <property type="entry name" value="Aldehyde_DH_dom"/>
</dbReference>
<protein>
    <recommendedName>
        <fullName evidence="4">Aldehyde dehydrogenase</fullName>
    </recommendedName>
</protein>
<evidence type="ECO:0000259" key="7">
    <source>
        <dbReference type="Pfam" id="PF00171"/>
    </source>
</evidence>
<dbReference type="InterPro" id="IPR012394">
    <property type="entry name" value="Aldehyde_DH_NAD(P)"/>
</dbReference>
<evidence type="ECO:0000256" key="2">
    <source>
        <dbReference type="ARBA" id="ARBA00023002"/>
    </source>
</evidence>
<dbReference type="GO" id="GO:0050269">
    <property type="term" value="F:coniferyl-aldehyde dehydrogenase [NAD(P)+] activity"/>
    <property type="evidence" value="ECO:0007669"/>
    <property type="project" value="UniProtKB-EC"/>
</dbReference>
<keyword evidence="2 4" id="KW-0560">Oxidoreductase</keyword>
<evidence type="ECO:0000256" key="1">
    <source>
        <dbReference type="ARBA" id="ARBA00009986"/>
    </source>
</evidence>
<dbReference type="PANTHER" id="PTHR43570">
    <property type="entry name" value="ALDEHYDE DEHYDROGENASE"/>
    <property type="match status" value="1"/>
</dbReference>
<dbReference type="EMBL" id="JBHEGD010000002">
    <property type="protein sequence ID" value="MFH6600253.1"/>
    <property type="molecule type" value="Genomic_DNA"/>
</dbReference>
<dbReference type="CDD" id="cd07133">
    <property type="entry name" value="ALDH_CALDH_CalB"/>
    <property type="match status" value="1"/>
</dbReference>
<comment type="caution">
    <text evidence="8">The sequence shown here is derived from an EMBL/GenBank/DDBJ whole genome shotgun (WGS) entry which is preliminary data.</text>
</comment>
<dbReference type="Gene3D" id="3.40.605.10">
    <property type="entry name" value="Aldehyde Dehydrogenase, Chain A, domain 1"/>
    <property type="match status" value="1"/>
</dbReference>
<evidence type="ECO:0000256" key="5">
    <source>
        <dbReference type="PROSITE-ProRule" id="PRU10007"/>
    </source>
</evidence>
<dbReference type="InterPro" id="IPR016163">
    <property type="entry name" value="Ald_DH_C"/>
</dbReference>
<evidence type="ECO:0000313" key="9">
    <source>
        <dbReference type="Proteomes" id="UP001609932"/>
    </source>
</evidence>
<gene>
    <name evidence="8" type="ORF">ACEVAQ_16215</name>
</gene>
<keyword evidence="9" id="KW-1185">Reference proteome</keyword>
<dbReference type="PIRSF" id="PIRSF036492">
    <property type="entry name" value="ALDH"/>
    <property type="match status" value="1"/>
</dbReference>
<dbReference type="InterPro" id="IPR029510">
    <property type="entry name" value="Ald_DH_CS_GLU"/>
</dbReference>
<dbReference type="Proteomes" id="UP001609932">
    <property type="component" value="Unassembled WGS sequence"/>
</dbReference>
<comment type="similarity">
    <text evidence="1 4 6">Belongs to the aldehyde dehydrogenase family.</text>
</comment>
<evidence type="ECO:0000256" key="4">
    <source>
        <dbReference type="PIRNR" id="PIRNR036492"/>
    </source>
</evidence>
<feature type="domain" description="Aldehyde dehydrogenase" evidence="7">
    <location>
        <begin position="17"/>
        <end position="445"/>
    </location>
</feature>
<accession>A0ABW7MIB0</accession>
<dbReference type="InterPro" id="IPR016161">
    <property type="entry name" value="Ald_DH/histidinol_DH"/>
</dbReference>
<evidence type="ECO:0000313" key="8">
    <source>
        <dbReference type="EMBL" id="MFH6600253.1"/>
    </source>
</evidence>
<name>A0ABW7MIB0_9GAMM</name>
<evidence type="ECO:0000256" key="6">
    <source>
        <dbReference type="RuleBase" id="RU003345"/>
    </source>
</evidence>
<dbReference type="PROSITE" id="PS00687">
    <property type="entry name" value="ALDEHYDE_DEHYDR_GLU"/>
    <property type="match status" value="1"/>
</dbReference>
<dbReference type="RefSeq" id="WP_395273356.1">
    <property type="nucleotide sequence ID" value="NZ_JBHEGD010000002.1"/>
</dbReference>
<evidence type="ECO:0000256" key="3">
    <source>
        <dbReference type="ARBA" id="ARBA00023027"/>
    </source>
</evidence>
<reference evidence="8 9" key="1">
    <citation type="submission" date="2024-09" db="EMBL/GenBank/DDBJ databases">
        <title>Elucidation of the Bokeelamides from Bacteria Associated with Moon Snail Egg Collars.</title>
        <authorList>
            <person name="Campbell R."/>
            <person name="Piedl K."/>
            <person name="Mevers E."/>
        </authorList>
    </citation>
    <scope>NUCLEOTIDE SEQUENCE [LARGE SCALE GENOMIC DNA]</scope>
    <source>
        <strain evidence="8 9">EM133</strain>
    </source>
</reference>